<dbReference type="PANTHER" id="PTHR11804:SF84">
    <property type="entry name" value="SACCHAROLYSIN"/>
    <property type="match status" value="1"/>
</dbReference>
<dbReference type="Pfam" id="PF01432">
    <property type="entry name" value="Peptidase_M3"/>
    <property type="match status" value="1"/>
</dbReference>
<reference evidence="11" key="1">
    <citation type="journal article" date="2020" name="Stud. Mycol.">
        <title>101 Dothideomycetes genomes: a test case for predicting lifestyles and emergence of pathogens.</title>
        <authorList>
            <person name="Haridas S."/>
            <person name="Albert R."/>
            <person name="Binder M."/>
            <person name="Bloem J."/>
            <person name="Labutti K."/>
            <person name="Salamov A."/>
            <person name="Andreopoulos B."/>
            <person name="Baker S."/>
            <person name="Barry K."/>
            <person name="Bills G."/>
            <person name="Bluhm B."/>
            <person name="Cannon C."/>
            <person name="Castanera R."/>
            <person name="Culley D."/>
            <person name="Daum C."/>
            <person name="Ezra D."/>
            <person name="Gonzalez J."/>
            <person name="Henrissat B."/>
            <person name="Kuo A."/>
            <person name="Liang C."/>
            <person name="Lipzen A."/>
            <person name="Lutzoni F."/>
            <person name="Magnuson J."/>
            <person name="Mondo S."/>
            <person name="Nolan M."/>
            <person name="Ohm R."/>
            <person name="Pangilinan J."/>
            <person name="Park H.-J."/>
            <person name="Ramirez L."/>
            <person name="Alfaro M."/>
            <person name="Sun H."/>
            <person name="Tritt A."/>
            <person name="Yoshinaga Y."/>
            <person name="Zwiers L.-H."/>
            <person name="Turgeon B."/>
            <person name="Goodwin S."/>
            <person name="Spatafora J."/>
            <person name="Crous P."/>
            <person name="Grigoriev I."/>
        </authorList>
    </citation>
    <scope>NUCLEOTIDE SEQUENCE</scope>
    <source>
        <strain evidence="11">CBS 121167</strain>
    </source>
</reference>
<comment type="subcellular location">
    <subcellularLocation>
        <location evidence="1">Cytoplasm</location>
    </subcellularLocation>
</comment>
<feature type="domain" description="Peptidase M3A/M3B catalytic" evidence="10">
    <location>
        <begin position="221"/>
        <end position="717"/>
    </location>
</feature>
<dbReference type="InterPro" id="IPR001567">
    <property type="entry name" value="Pept_M3A_M3B_dom"/>
</dbReference>
<evidence type="ECO:0000313" key="11">
    <source>
        <dbReference type="EMBL" id="KAF2145277.1"/>
    </source>
</evidence>
<evidence type="ECO:0000256" key="3">
    <source>
        <dbReference type="ARBA" id="ARBA00022490"/>
    </source>
</evidence>
<sequence length="720" mass="82203">MAPAQYKSPPQAPPKFTATAKSIIDDTKRLIGRSRAVQDDIVKNITPETANFANVMLPVAQDDDKMGIEAHILGFYSATSTDKALRDASNEAESLMDKFGIEMSMREDFFNLVDAAFKKNETLDPESKRLLEKNHKSYVRNGLGIPAGPKRDRFKQIKDRLSEIGISFQKNLNEEKGGIWFTRKELDGVPEDVLSGLEEGKGENEGKIRLTFKYPDLFPTLKYAKSQEVRQKVFVANENKCNDNVDLFREAIVLRDEAARLLGYKNHAEFRIEDKMAKTPKTVNDFLSDLRSRLVDGGKEEITKLQELKKSDLESRGEKYDGHYYLWDHRFYDRLMLEKDYQLDQNKIAEYFPLGPTINGMLRIFEELFGLAFVEITGEDRDKISESGKGSDIVWHEDVQVFSVWDDEGEGKGFVGYLYLDLFPREGKYGHAANFNLQPGYIDENGKRRYPATALVCNFSKSTPKKPSLLKHEEVVTLFHELGHGIHDLVSRTTYSQFHGTSTVRDFVEAPSQMLENWCWTPSQLKSLSHHYSYLSPEYKAAYEADSKSDSKPEERIPDSLIKSLIDTKHVNDALFNLRQLHFGIFDMTVHTPASHEEIEKLPVSETYNRLRTEISKLDGPEAQDGGSKNWAWGNGQATFGHLIGGYDAGYYGYLSSQVYSTDMFYTAFKKDPMNKTEGRRYRHTVLERGGSQEEMETLKDFLGRLPSTEPFYKELGLSD</sequence>
<dbReference type="Gene3D" id="1.10.1370.10">
    <property type="entry name" value="Neurolysin, domain 3"/>
    <property type="match status" value="1"/>
</dbReference>
<dbReference type="OrthoDB" id="534666at2759"/>
<dbReference type="RefSeq" id="XP_033400989.1">
    <property type="nucleotide sequence ID" value="XM_033539980.1"/>
</dbReference>
<dbReference type="InterPro" id="IPR024079">
    <property type="entry name" value="MetalloPept_cat_dom_sf"/>
</dbReference>
<protein>
    <recommendedName>
        <fullName evidence="10">Peptidase M3A/M3B catalytic domain-containing protein</fullName>
    </recommendedName>
</protein>
<dbReference type="GO" id="GO:0005758">
    <property type="term" value="C:mitochondrial intermembrane space"/>
    <property type="evidence" value="ECO:0007669"/>
    <property type="project" value="TreeGrafter"/>
</dbReference>
<keyword evidence="3" id="KW-0963">Cytoplasm</keyword>
<dbReference type="EMBL" id="ML995478">
    <property type="protein sequence ID" value="KAF2145277.1"/>
    <property type="molecule type" value="Genomic_DNA"/>
</dbReference>
<evidence type="ECO:0000256" key="1">
    <source>
        <dbReference type="ARBA" id="ARBA00004496"/>
    </source>
</evidence>
<dbReference type="Gene3D" id="3.40.390.10">
    <property type="entry name" value="Collagenase (Catalytic Domain)"/>
    <property type="match status" value="1"/>
</dbReference>
<dbReference type="Gene3D" id="1.20.1050.40">
    <property type="entry name" value="Endopeptidase. Chain P, domain 1"/>
    <property type="match status" value="1"/>
</dbReference>
<keyword evidence="5 9" id="KW-0479">Metal-binding</keyword>
<evidence type="ECO:0000256" key="4">
    <source>
        <dbReference type="ARBA" id="ARBA00022670"/>
    </source>
</evidence>
<evidence type="ECO:0000256" key="6">
    <source>
        <dbReference type="ARBA" id="ARBA00022801"/>
    </source>
</evidence>
<evidence type="ECO:0000313" key="12">
    <source>
        <dbReference type="Proteomes" id="UP000799438"/>
    </source>
</evidence>
<evidence type="ECO:0000256" key="8">
    <source>
        <dbReference type="ARBA" id="ARBA00023049"/>
    </source>
</evidence>
<keyword evidence="12" id="KW-1185">Reference proteome</keyword>
<evidence type="ECO:0000256" key="2">
    <source>
        <dbReference type="ARBA" id="ARBA00006040"/>
    </source>
</evidence>
<dbReference type="FunFam" id="3.40.390.10:FF:000006">
    <property type="entry name" value="Thimet oligopeptidase 1"/>
    <property type="match status" value="1"/>
</dbReference>
<gene>
    <name evidence="11" type="ORF">K452DRAFT_284659</name>
</gene>
<dbReference type="GeneID" id="54297476"/>
<dbReference type="FunFam" id="1.20.1050.40:FF:000001">
    <property type="entry name" value="Thimet oligopeptidase 1"/>
    <property type="match status" value="1"/>
</dbReference>
<keyword evidence="7 9" id="KW-0862">Zinc</keyword>
<comment type="similarity">
    <text evidence="2 9">Belongs to the peptidase M3 family.</text>
</comment>
<dbReference type="InterPro" id="IPR045090">
    <property type="entry name" value="Pept_M3A_M3B"/>
</dbReference>
<dbReference type="CDD" id="cd06455">
    <property type="entry name" value="M3A_TOP"/>
    <property type="match status" value="1"/>
</dbReference>
<comment type="cofactor">
    <cofactor evidence="9">
        <name>Zn(2+)</name>
        <dbReference type="ChEBI" id="CHEBI:29105"/>
    </cofactor>
    <text evidence="9">Binds 1 zinc ion.</text>
</comment>
<dbReference type="Proteomes" id="UP000799438">
    <property type="component" value="Unassembled WGS sequence"/>
</dbReference>
<keyword evidence="8 9" id="KW-0482">Metalloprotease</keyword>
<keyword evidence="6 9" id="KW-0378">Hydrolase</keyword>
<proteinExistence type="inferred from homology"/>
<dbReference type="InterPro" id="IPR024080">
    <property type="entry name" value="Neurolysin/TOP_N"/>
</dbReference>
<dbReference type="GO" id="GO:0006518">
    <property type="term" value="P:peptide metabolic process"/>
    <property type="evidence" value="ECO:0007669"/>
    <property type="project" value="TreeGrafter"/>
</dbReference>
<dbReference type="GO" id="GO:0046872">
    <property type="term" value="F:metal ion binding"/>
    <property type="evidence" value="ECO:0007669"/>
    <property type="project" value="UniProtKB-UniRule"/>
</dbReference>
<dbReference type="GO" id="GO:0004222">
    <property type="term" value="F:metalloendopeptidase activity"/>
    <property type="evidence" value="ECO:0007669"/>
    <property type="project" value="InterPro"/>
</dbReference>
<name>A0A6A6BR41_9PEZI</name>
<evidence type="ECO:0000259" key="10">
    <source>
        <dbReference type="Pfam" id="PF01432"/>
    </source>
</evidence>
<dbReference type="GO" id="GO:0006508">
    <property type="term" value="P:proteolysis"/>
    <property type="evidence" value="ECO:0007669"/>
    <property type="project" value="UniProtKB-KW"/>
</dbReference>
<dbReference type="AlphaFoldDB" id="A0A6A6BR41"/>
<dbReference type="PANTHER" id="PTHR11804">
    <property type="entry name" value="PROTEASE M3 THIMET OLIGOPEPTIDASE-RELATED"/>
    <property type="match status" value="1"/>
</dbReference>
<dbReference type="InterPro" id="IPR024077">
    <property type="entry name" value="Neurolysin/TOP_dom2"/>
</dbReference>
<dbReference type="SUPFAM" id="SSF55486">
    <property type="entry name" value="Metalloproteases ('zincins'), catalytic domain"/>
    <property type="match status" value="1"/>
</dbReference>
<evidence type="ECO:0000256" key="5">
    <source>
        <dbReference type="ARBA" id="ARBA00022723"/>
    </source>
</evidence>
<keyword evidence="4 9" id="KW-0645">Protease</keyword>
<organism evidence="11 12">
    <name type="scientific">Aplosporella prunicola CBS 121167</name>
    <dbReference type="NCBI Taxonomy" id="1176127"/>
    <lineage>
        <taxon>Eukaryota</taxon>
        <taxon>Fungi</taxon>
        <taxon>Dikarya</taxon>
        <taxon>Ascomycota</taxon>
        <taxon>Pezizomycotina</taxon>
        <taxon>Dothideomycetes</taxon>
        <taxon>Dothideomycetes incertae sedis</taxon>
        <taxon>Botryosphaeriales</taxon>
        <taxon>Aplosporellaceae</taxon>
        <taxon>Aplosporella</taxon>
    </lineage>
</organism>
<accession>A0A6A6BR41</accession>
<evidence type="ECO:0000256" key="9">
    <source>
        <dbReference type="RuleBase" id="RU003435"/>
    </source>
</evidence>
<evidence type="ECO:0000256" key="7">
    <source>
        <dbReference type="ARBA" id="ARBA00022833"/>
    </source>
</evidence>